<evidence type="ECO:0000313" key="1">
    <source>
        <dbReference type="EMBL" id="MDQ0464398.1"/>
    </source>
</evidence>
<dbReference type="RefSeq" id="WP_307349044.1">
    <property type="nucleotide sequence ID" value="NZ_JAUSVS010000003.1"/>
</dbReference>
<protein>
    <recommendedName>
        <fullName evidence="3">Baseplate assembly protein</fullName>
    </recommendedName>
</protein>
<dbReference type="Proteomes" id="UP001228905">
    <property type="component" value="Unassembled WGS sequence"/>
</dbReference>
<dbReference type="EMBL" id="JAUSVS010000003">
    <property type="protein sequence ID" value="MDQ0464398.1"/>
    <property type="molecule type" value="Genomic_DNA"/>
</dbReference>
<evidence type="ECO:0008006" key="3">
    <source>
        <dbReference type="Google" id="ProtNLM"/>
    </source>
</evidence>
<reference evidence="1 2" key="1">
    <citation type="submission" date="2023-07" db="EMBL/GenBank/DDBJ databases">
        <title>Genomic Encyclopedia of Type Strains, Phase IV (KMG-IV): sequencing the most valuable type-strain genomes for metagenomic binning, comparative biology and taxonomic classification.</title>
        <authorList>
            <person name="Goeker M."/>
        </authorList>
    </citation>
    <scope>NUCLEOTIDE SEQUENCE [LARGE SCALE GENOMIC DNA]</scope>
    <source>
        <strain evidence="1 2">DSM 18695</strain>
    </source>
</reference>
<comment type="caution">
    <text evidence="1">The sequence shown here is derived from an EMBL/GenBank/DDBJ whole genome shotgun (WGS) entry which is preliminary data.</text>
</comment>
<gene>
    <name evidence="1" type="ORF">QO010_002179</name>
</gene>
<sequence>MTEPLHCPCDDHSPVLPVNPPGLDDIAFRIATWREFRRALLTGNDGETALQDWRPGGEGDLAVMMVEWWAYLADILTFYNERIANQAYLRTADLPPSVRRLIALLGYRPRPAIAAHGTLAALVEPGREVKLPKGLQFQNKPGPGEDVQTFELDEDVVASSPTAVPARPVGDLLAPETDVLYLAGEHTDLDNGEILLLRRRGWIGHLLQVYRATVVVRPDRTKVTRVEVSFYDTPPTGLRAADYRLLRSRQTSSLWSACGTGLPPETGQTLTQDLHLPSRIPPLAHGEPVLLVCNAAAPVLGTVDDIYESSWYANGDGGDPGKPPVPPILPVLVGHTLIRLKERVITQEVRNNFRKVTVTYGWADVGRLIEQPNDLWDGKDGHLEAVAPARFRAGTALPALLEGASGGGLAVTLESSGDGAAIAGGLPTPPHSLTTPLKAHYNLLPVSRGKSVRNEVVGSGDARQAGQSFNLAKSPVTWLAKGVGWVSTIALRVDGRPWKEVASFYGQAPDAKVFVTHENEDGTTKVLFGDGVNGARLPTGINNIVADYRIGAGVKAPPAGRLTILANPVPGLIAVRNPVAVGGGADADPPDQIRRYAPRSVLTFGRAVSVLDYEAIAAQAPGVTRARAAWAWDEASQRTAVTVYVGNDAAAVTSATDSLKGACGRTLPTVVPARPLRTRLRLKLQVEVGMDAAAIAGAVRMALTRDGALFSPQGLRIGQPVFESAIIAAILAVDGTVAVLESNLGTQSGVNMPWNEDGLPVHPIGEDGWFDLDPRDIAIDTSVGENAHG</sequence>
<evidence type="ECO:0000313" key="2">
    <source>
        <dbReference type="Proteomes" id="UP001228905"/>
    </source>
</evidence>
<proteinExistence type="predicted"/>
<keyword evidence="2" id="KW-1185">Reference proteome</keyword>
<organism evidence="1 2">
    <name type="scientific">Caulobacter ginsengisoli</name>
    <dbReference type="NCBI Taxonomy" id="400775"/>
    <lineage>
        <taxon>Bacteria</taxon>
        <taxon>Pseudomonadati</taxon>
        <taxon>Pseudomonadota</taxon>
        <taxon>Alphaproteobacteria</taxon>
        <taxon>Caulobacterales</taxon>
        <taxon>Caulobacteraceae</taxon>
        <taxon>Caulobacter</taxon>
    </lineage>
</organism>
<accession>A0ABU0ITB0</accession>
<name>A0ABU0ITB0_9CAUL</name>